<comment type="caution">
    <text evidence="4">The sequence shown here is derived from an EMBL/GenBank/DDBJ whole genome shotgun (WGS) entry which is preliminary data.</text>
</comment>
<keyword evidence="5" id="KW-1185">Reference proteome</keyword>
<reference evidence="4" key="2">
    <citation type="submission" date="2023-06" db="EMBL/GenBank/DDBJ databases">
        <authorList>
            <consortium name="Lawrence Berkeley National Laboratory"/>
            <person name="Mondo S.J."/>
            <person name="Hensen N."/>
            <person name="Bonometti L."/>
            <person name="Westerberg I."/>
            <person name="Brannstrom I.O."/>
            <person name="Guillou S."/>
            <person name="Cros-Aarteil S."/>
            <person name="Calhoun S."/>
            <person name="Haridas S."/>
            <person name="Kuo A."/>
            <person name="Pangilinan J."/>
            <person name="Riley R."/>
            <person name="Labutti K."/>
            <person name="Andreopoulos B."/>
            <person name="Lipzen A."/>
            <person name="Chen C."/>
            <person name="Yanf M."/>
            <person name="Daum C."/>
            <person name="Ng V."/>
            <person name="Clum A."/>
            <person name="Steindorff A."/>
            <person name="Ohm R."/>
            <person name="Martin F."/>
            <person name="Silar P."/>
            <person name="Natvig D."/>
            <person name="Lalanne C."/>
            <person name="Gautier V."/>
            <person name="Ament-Velasquez S.L."/>
            <person name="Kruys A."/>
            <person name="Hutchinson M.I."/>
            <person name="Powell A.J."/>
            <person name="Barry K."/>
            <person name="Miller A.N."/>
            <person name="Grigoriev I.V."/>
            <person name="Debuchy R."/>
            <person name="Gladieux P."/>
            <person name="Thoren M.H."/>
            <person name="Johannesson H."/>
        </authorList>
    </citation>
    <scope>NUCLEOTIDE SEQUENCE</scope>
    <source>
        <strain evidence="4">PSN324</strain>
    </source>
</reference>
<dbReference type="Gene3D" id="1.20.58.480">
    <property type="match status" value="1"/>
</dbReference>
<keyword evidence="3" id="KW-0408">Iron</keyword>
<proteinExistence type="inferred from homology"/>
<dbReference type="PANTHER" id="PTHR28657:SF11">
    <property type="entry name" value="INDOLEAMINE 2,3-DIOXYGENASE"/>
    <property type="match status" value="1"/>
</dbReference>
<dbReference type="InterPro" id="IPR000898">
    <property type="entry name" value="Indolamine_dOase"/>
</dbReference>
<dbReference type="Proteomes" id="UP001321749">
    <property type="component" value="Unassembled WGS sequence"/>
</dbReference>
<dbReference type="SUPFAM" id="SSF140959">
    <property type="entry name" value="Indolic compounds 2,3-dioxygenase-like"/>
    <property type="match status" value="1"/>
</dbReference>
<protein>
    <recommendedName>
        <fullName evidence="6">Indoleamine 2,3-dioxygenase</fullName>
    </recommendedName>
</protein>
<dbReference type="EMBL" id="MU864969">
    <property type="protein sequence ID" value="KAK4462652.1"/>
    <property type="molecule type" value="Genomic_DNA"/>
</dbReference>
<dbReference type="AlphaFoldDB" id="A0AAV9HT42"/>
<evidence type="ECO:0000256" key="1">
    <source>
        <dbReference type="ARBA" id="ARBA00007119"/>
    </source>
</evidence>
<gene>
    <name evidence="4" type="ORF">QBC42DRAFT_326606</name>
</gene>
<evidence type="ECO:0008006" key="6">
    <source>
        <dbReference type="Google" id="ProtNLM"/>
    </source>
</evidence>
<dbReference type="Pfam" id="PF01231">
    <property type="entry name" value="IDO"/>
    <property type="match status" value="1"/>
</dbReference>
<sequence>MLNLTHFLVLPLLGSILTVLAVFSSWRPRAAAFSFSRLFKSTNSDTKSNNQKIQDINNLADCHETAAKLSDMVRKDGAGCWPPRCNHASATWPVALRPYREIYNEMAPLLPAAHASTDNEVNREIIDTFRARFRKLLDDKVNLEEVNQLLAAADAGRWDVFPRDTYNAFYACVAWCRHAYRWASVPVVAIAQLETSLPLPAQLVVPWNRMQSHFCLASDSGNNMSNLVLNFSPSGEYVYKINSGLSQRITSSEEEFSRIFVEIESLAVPIYHAMVRAIISWARGEKAACLGHVREVTSQLRPLLGAYYDRVHDKKIGRDVWLSRVQGFYAWGMTGDEVDVESQEKIRFDGLSGNQVLLFQALDAFLGLEPYLTREVADRNVPGLQRAFCDSLSRHCFRRQLKGGEMAGGVEGEIAKEMGEIIKRLRVFRSAHRTRAKSYLSQPAPERLPMTAGKSLLASDLNASMDFLDEFMGKRLQQTV</sequence>
<dbReference type="PANTHER" id="PTHR28657">
    <property type="entry name" value="INDOLEAMINE 2,3-DIOXYGENASE"/>
    <property type="match status" value="1"/>
</dbReference>
<organism evidence="4 5">
    <name type="scientific">Cladorrhinum samala</name>
    <dbReference type="NCBI Taxonomy" id="585594"/>
    <lineage>
        <taxon>Eukaryota</taxon>
        <taxon>Fungi</taxon>
        <taxon>Dikarya</taxon>
        <taxon>Ascomycota</taxon>
        <taxon>Pezizomycotina</taxon>
        <taxon>Sordariomycetes</taxon>
        <taxon>Sordariomycetidae</taxon>
        <taxon>Sordariales</taxon>
        <taxon>Podosporaceae</taxon>
        <taxon>Cladorrhinum</taxon>
    </lineage>
</organism>
<dbReference type="GO" id="GO:0005737">
    <property type="term" value="C:cytoplasm"/>
    <property type="evidence" value="ECO:0007669"/>
    <property type="project" value="TreeGrafter"/>
</dbReference>
<comment type="similarity">
    <text evidence="1">Belongs to the indoleamine 2,3-dioxygenase family.</text>
</comment>
<dbReference type="InterPro" id="IPR037217">
    <property type="entry name" value="Trp/Indoleamine_2_3_dOase-like"/>
</dbReference>
<accession>A0AAV9HT42</accession>
<name>A0AAV9HT42_9PEZI</name>
<evidence type="ECO:0000313" key="5">
    <source>
        <dbReference type="Proteomes" id="UP001321749"/>
    </source>
</evidence>
<evidence type="ECO:0000313" key="4">
    <source>
        <dbReference type="EMBL" id="KAK4462652.1"/>
    </source>
</evidence>
<dbReference type="GO" id="GO:0034354">
    <property type="term" value="P:'de novo' NAD+ biosynthetic process from L-tryptophan"/>
    <property type="evidence" value="ECO:0007669"/>
    <property type="project" value="TreeGrafter"/>
</dbReference>
<dbReference type="GO" id="GO:0020037">
    <property type="term" value="F:heme binding"/>
    <property type="evidence" value="ECO:0007669"/>
    <property type="project" value="InterPro"/>
</dbReference>
<dbReference type="GO" id="GO:0019441">
    <property type="term" value="P:L-tryptophan catabolic process to kynurenine"/>
    <property type="evidence" value="ECO:0007669"/>
    <property type="project" value="InterPro"/>
</dbReference>
<evidence type="ECO:0000256" key="3">
    <source>
        <dbReference type="ARBA" id="ARBA00023004"/>
    </source>
</evidence>
<reference evidence="4" key="1">
    <citation type="journal article" date="2023" name="Mol. Phylogenet. Evol.">
        <title>Genome-scale phylogeny and comparative genomics of the fungal order Sordariales.</title>
        <authorList>
            <person name="Hensen N."/>
            <person name="Bonometti L."/>
            <person name="Westerberg I."/>
            <person name="Brannstrom I.O."/>
            <person name="Guillou S."/>
            <person name="Cros-Aarteil S."/>
            <person name="Calhoun S."/>
            <person name="Haridas S."/>
            <person name="Kuo A."/>
            <person name="Mondo S."/>
            <person name="Pangilinan J."/>
            <person name="Riley R."/>
            <person name="LaButti K."/>
            <person name="Andreopoulos B."/>
            <person name="Lipzen A."/>
            <person name="Chen C."/>
            <person name="Yan M."/>
            <person name="Daum C."/>
            <person name="Ng V."/>
            <person name="Clum A."/>
            <person name="Steindorff A."/>
            <person name="Ohm R.A."/>
            <person name="Martin F."/>
            <person name="Silar P."/>
            <person name="Natvig D.O."/>
            <person name="Lalanne C."/>
            <person name="Gautier V."/>
            <person name="Ament-Velasquez S.L."/>
            <person name="Kruys A."/>
            <person name="Hutchinson M.I."/>
            <person name="Powell A.J."/>
            <person name="Barry K."/>
            <person name="Miller A.N."/>
            <person name="Grigoriev I.V."/>
            <person name="Debuchy R."/>
            <person name="Gladieux P."/>
            <person name="Hiltunen Thoren M."/>
            <person name="Johannesson H."/>
        </authorList>
    </citation>
    <scope>NUCLEOTIDE SEQUENCE</scope>
    <source>
        <strain evidence="4">PSN324</strain>
    </source>
</reference>
<keyword evidence="2" id="KW-0479">Metal-binding</keyword>
<dbReference type="GO" id="GO:0046872">
    <property type="term" value="F:metal ion binding"/>
    <property type="evidence" value="ECO:0007669"/>
    <property type="project" value="UniProtKB-KW"/>
</dbReference>
<evidence type="ECO:0000256" key="2">
    <source>
        <dbReference type="ARBA" id="ARBA00022723"/>
    </source>
</evidence>
<dbReference type="GO" id="GO:0033754">
    <property type="term" value="F:indoleamine 2,3-dioxygenase activity"/>
    <property type="evidence" value="ECO:0007669"/>
    <property type="project" value="TreeGrafter"/>
</dbReference>